<keyword evidence="2" id="KW-0238">DNA-binding</keyword>
<dbReference type="EMBL" id="LIUT01000001">
    <property type="protein sequence ID" value="KOR87865.1"/>
    <property type="molecule type" value="Genomic_DNA"/>
</dbReference>
<dbReference type="PATRIC" id="fig|1705565.3.peg.2057"/>
<accession>A0A0M1P0U5</accession>
<evidence type="ECO:0000313" key="5">
    <source>
        <dbReference type="EMBL" id="KOR87865.1"/>
    </source>
</evidence>
<dbReference type="OrthoDB" id="9801546at2"/>
<dbReference type="InterPro" id="IPR036388">
    <property type="entry name" value="WH-like_DNA-bd_sf"/>
</dbReference>
<dbReference type="InterPro" id="IPR000524">
    <property type="entry name" value="Tscrpt_reg_HTH_GntR"/>
</dbReference>
<dbReference type="GO" id="GO:0003677">
    <property type="term" value="F:DNA binding"/>
    <property type="evidence" value="ECO:0007669"/>
    <property type="project" value="UniProtKB-KW"/>
</dbReference>
<sequence length="129" mass="14658">MEQQLLSIRIREESSEPLYVQIRDQLKGLIISGSLSHGDLLPSLRELAGQLDCSLITVRRVYGDLEGEGLLLVKKGIGTFVNYDPSKIRTWGERQVLRAFQEAVQIGKMYHFNSNQMVDILDRLLIEEG</sequence>
<gene>
    <name evidence="5" type="ORF">AM231_01075</name>
</gene>
<dbReference type="AlphaFoldDB" id="A0A0M1P0U5"/>
<dbReference type="GO" id="GO:0003700">
    <property type="term" value="F:DNA-binding transcription factor activity"/>
    <property type="evidence" value="ECO:0007669"/>
    <property type="project" value="InterPro"/>
</dbReference>
<dbReference type="SMART" id="SM00345">
    <property type="entry name" value="HTH_GNTR"/>
    <property type="match status" value="1"/>
</dbReference>
<name>A0A0M1P0U5_9BACL</name>
<dbReference type="Proteomes" id="UP000036932">
    <property type="component" value="Unassembled WGS sequence"/>
</dbReference>
<dbReference type="PROSITE" id="PS50949">
    <property type="entry name" value="HTH_GNTR"/>
    <property type="match status" value="1"/>
</dbReference>
<evidence type="ECO:0000259" key="4">
    <source>
        <dbReference type="PROSITE" id="PS50949"/>
    </source>
</evidence>
<evidence type="ECO:0000313" key="6">
    <source>
        <dbReference type="Proteomes" id="UP000036932"/>
    </source>
</evidence>
<comment type="caution">
    <text evidence="5">The sequence shown here is derived from an EMBL/GenBank/DDBJ whole genome shotgun (WGS) entry which is preliminary data.</text>
</comment>
<proteinExistence type="predicted"/>
<reference evidence="6" key="1">
    <citation type="submission" date="2015-08" db="EMBL/GenBank/DDBJ databases">
        <title>Genome sequencing project for genomic taxonomy and phylogenomics of Bacillus-like bacteria.</title>
        <authorList>
            <person name="Liu B."/>
            <person name="Wang J."/>
            <person name="Zhu Y."/>
            <person name="Liu G."/>
            <person name="Chen Q."/>
            <person name="Chen Z."/>
            <person name="Lan J."/>
            <person name="Che J."/>
            <person name="Ge C."/>
            <person name="Shi H."/>
            <person name="Pan Z."/>
            <person name="Liu X."/>
        </authorList>
    </citation>
    <scope>NUCLEOTIDE SEQUENCE [LARGE SCALE GENOMIC DNA]</scope>
    <source>
        <strain evidence="6">FJAT-22460</strain>
    </source>
</reference>
<dbReference type="Pfam" id="PF00392">
    <property type="entry name" value="GntR"/>
    <property type="match status" value="1"/>
</dbReference>
<dbReference type="CDD" id="cd07377">
    <property type="entry name" value="WHTH_GntR"/>
    <property type="match status" value="1"/>
</dbReference>
<keyword evidence="6" id="KW-1185">Reference proteome</keyword>
<dbReference type="PANTHER" id="PTHR38445">
    <property type="entry name" value="HTH-TYPE TRANSCRIPTIONAL REPRESSOR YTRA"/>
    <property type="match status" value="1"/>
</dbReference>
<organism evidence="5 6">
    <name type="scientific">Paenibacillus solani</name>
    <dbReference type="NCBI Taxonomy" id="1705565"/>
    <lineage>
        <taxon>Bacteria</taxon>
        <taxon>Bacillati</taxon>
        <taxon>Bacillota</taxon>
        <taxon>Bacilli</taxon>
        <taxon>Bacillales</taxon>
        <taxon>Paenibacillaceae</taxon>
        <taxon>Paenibacillus</taxon>
    </lineage>
</organism>
<dbReference type="SUPFAM" id="SSF46785">
    <property type="entry name" value="Winged helix' DNA-binding domain"/>
    <property type="match status" value="1"/>
</dbReference>
<dbReference type="PANTHER" id="PTHR38445:SF9">
    <property type="entry name" value="HTH-TYPE TRANSCRIPTIONAL REPRESSOR YTRA"/>
    <property type="match status" value="1"/>
</dbReference>
<feature type="domain" description="HTH gntR-type" evidence="4">
    <location>
        <begin position="16"/>
        <end position="84"/>
    </location>
</feature>
<dbReference type="RefSeq" id="WP_082341522.1">
    <property type="nucleotide sequence ID" value="NZ_LIUT01000001.1"/>
</dbReference>
<dbReference type="InterPro" id="IPR036390">
    <property type="entry name" value="WH_DNA-bd_sf"/>
</dbReference>
<keyword evidence="3" id="KW-0804">Transcription</keyword>
<evidence type="ECO:0000256" key="3">
    <source>
        <dbReference type="ARBA" id="ARBA00023163"/>
    </source>
</evidence>
<keyword evidence="1" id="KW-0805">Transcription regulation</keyword>
<evidence type="ECO:0000256" key="1">
    <source>
        <dbReference type="ARBA" id="ARBA00023015"/>
    </source>
</evidence>
<dbReference type="Gene3D" id="1.10.10.10">
    <property type="entry name" value="Winged helix-like DNA-binding domain superfamily/Winged helix DNA-binding domain"/>
    <property type="match status" value="1"/>
</dbReference>
<protein>
    <recommendedName>
        <fullName evidence="4">HTH gntR-type domain-containing protein</fullName>
    </recommendedName>
</protein>
<evidence type="ECO:0000256" key="2">
    <source>
        <dbReference type="ARBA" id="ARBA00023125"/>
    </source>
</evidence>